<evidence type="ECO:0000259" key="4">
    <source>
        <dbReference type="Pfam" id="PF20148"/>
    </source>
</evidence>
<organism evidence="6 7">
    <name type="scientific">Bacteroides cellulosilyticus</name>
    <dbReference type="NCBI Taxonomy" id="246787"/>
    <lineage>
        <taxon>Bacteria</taxon>
        <taxon>Pseudomonadati</taxon>
        <taxon>Bacteroidota</taxon>
        <taxon>Bacteroidia</taxon>
        <taxon>Bacteroidales</taxon>
        <taxon>Bacteroidaceae</taxon>
        <taxon>Bacteroides</taxon>
    </lineage>
</organism>
<dbReference type="Gene3D" id="2.180.10.10">
    <property type="entry name" value="RHS repeat-associated core"/>
    <property type="match status" value="4"/>
</dbReference>
<dbReference type="Pfam" id="PF25023">
    <property type="entry name" value="TEN_YD-shell"/>
    <property type="match status" value="2"/>
</dbReference>
<name>A0AAW8VF68_9BACE</name>
<protein>
    <submittedName>
        <fullName evidence="6">GH-E family nuclease</fullName>
    </submittedName>
</protein>
<evidence type="ECO:0000259" key="3">
    <source>
        <dbReference type="Pfam" id="PF14410"/>
    </source>
</evidence>
<evidence type="ECO:0000313" key="6">
    <source>
        <dbReference type="EMBL" id="MDT4510836.1"/>
    </source>
</evidence>
<dbReference type="InterPro" id="IPR056823">
    <property type="entry name" value="TEN-like_YD-shell"/>
</dbReference>
<evidence type="ECO:0000259" key="5">
    <source>
        <dbReference type="Pfam" id="PF25023"/>
    </source>
</evidence>
<feature type="domain" description="DUF6531" evidence="4">
    <location>
        <begin position="224"/>
        <end position="297"/>
    </location>
</feature>
<feature type="region of interest" description="Disordered" evidence="2">
    <location>
        <begin position="1391"/>
        <end position="1412"/>
    </location>
</feature>
<proteinExistence type="predicted"/>
<dbReference type="InterPro" id="IPR026835">
    <property type="entry name" value="YqcG_C"/>
</dbReference>
<feature type="domain" description="Teneurin-like YD-shell" evidence="5">
    <location>
        <begin position="1090"/>
        <end position="1274"/>
    </location>
</feature>
<dbReference type="Pfam" id="PF20148">
    <property type="entry name" value="DUF6531"/>
    <property type="match status" value="1"/>
</dbReference>
<dbReference type="CDD" id="cd14740">
    <property type="entry name" value="PAAR_4"/>
    <property type="match status" value="1"/>
</dbReference>
<dbReference type="PANTHER" id="PTHR32305">
    <property type="match status" value="1"/>
</dbReference>
<feature type="domain" description="Toxin YqcG C-terminal" evidence="3">
    <location>
        <begin position="1324"/>
        <end position="1403"/>
    </location>
</feature>
<feature type="domain" description="Teneurin-like YD-shell" evidence="5">
    <location>
        <begin position="361"/>
        <end position="455"/>
    </location>
</feature>
<dbReference type="EMBL" id="JAVSNH010000001">
    <property type="protein sequence ID" value="MDT4510836.1"/>
    <property type="molecule type" value="Genomic_DNA"/>
</dbReference>
<keyword evidence="1" id="KW-0677">Repeat</keyword>
<reference evidence="6" key="1">
    <citation type="submission" date="2023-08" db="EMBL/GenBank/DDBJ databases">
        <title>Reintroducing virulent viruses to syntetic microbiomes.</title>
        <authorList>
            <person name="Wilde J."/>
            <person name="Boyes R."/>
            <person name="Robinson A.V."/>
            <person name="Daisley B.A."/>
            <person name="Allen-Vercoe E."/>
        </authorList>
    </citation>
    <scope>NUCLEOTIDE SEQUENCE</scope>
    <source>
        <strain evidence="6">225I_12FAA</strain>
    </source>
</reference>
<comment type="caution">
    <text evidence="6">The sequence shown here is derived from an EMBL/GenBank/DDBJ whole genome shotgun (WGS) entry which is preliminary data.</text>
</comment>
<gene>
    <name evidence="6" type="ORF">RO785_07555</name>
</gene>
<evidence type="ECO:0000256" key="2">
    <source>
        <dbReference type="SAM" id="MobiDB-lite"/>
    </source>
</evidence>
<dbReference type="NCBIfam" id="TIGR03696">
    <property type="entry name" value="Rhs_assc_core"/>
    <property type="match status" value="1"/>
</dbReference>
<dbReference type="InterPro" id="IPR045351">
    <property type="entry name" value="DUF6531"/>
</dbReference>
<dbReference type="RefSeq" id="WP_313753149.1">
    <property type="nucleotide sequence ID" value="NZ_JAVSNH010000001.1"/>
</dbReference>
<sequence>MLLADSHITMVVGVDVHVTTAPPFNPIHPYIGMVMDPADYIPFLGTNVSVNGLKRGVSDTGGMIIPLMHIPLAGPFAMASMIGHESMNFFASQTVFCDGSRMSPKGHMVMTCNDVGIPLSAGIGKNKAGKTRLIPSLFAPTSFSLPVPTGKPVMVGGPYVPDWGGMLTGLAASIGFSSLMKLGGKGLGKALKTFNHKVLKNTNIQKRFPSTKKLSAYLCRNGFEPVNLVNGVVVYEGTDFGFPSPLPLEWSRAWYSDSEYEGWLGHGVHCCYDRTVESFEDEGVTMLRMEDGRAVAFPPIAPGGEFYMRTERTTLRRTEKGYEAYSHDSLLTYRFDIRDGGAWRMTRIENPDGLHIQLRFSNGRFSGLSDPAGRTVRAATDTKGRVTSLSFVTGKGEERLVSYTYDESGNMTGITDAMDKTTEMSYSGHLMTEKTDRNGDTYRWEYDSKGRCVHTYGTDGMMEGRIEYHPSEGYNLVTDSTGGTTTYRYTPDQLVTSEIDPLGNETRHSYTDFMEPYRTIDPEGGVTGYSYDNDGNLTGVTYPDGSGEMYIYDDKGRLSIHVDREGGKTVRLYDTERPHLVSRFIDRDGGVTEFTYDSHGQPVGVGKGDRRSELSYDGSLNLVSWHEDGRLLGGWKHDARGRLIERSSPGNRTEFYVYDALDRLRRIDARDGNVIHLGYDSYDSITEARDARRHVRMGYNSVGSMTWREEGGNRVSFRYDGMDRLREVVNEAGAGYVFRRDLAGNVSSEKDYGGIERIYHRDGCGRVTRIDRPGGRSTAYTYDTMGRVLAAEYHDGTKEEYGYDRNGLMATADNGEARMVFERDPMGRVTRETMGLPGGDRFMKVMSVESEYNAYGERTRVVSSLGADTELSYDRFGLVGGIRATVGKPEADDASAYGDAGGDVRPWESTIGRDDAGREVERFATGGIRITTDYNDMGLVRSRHVRSGNRHTGWRSYRWDVGARLMSMRGNLSPEPVIFDYDSMCNLVRGDYSMHESVFRTPDKVGNLYREDGCKGREYDRGGRLLWDGKYHYRYDCEGNLISKSRRNVSVPENNGHTGKKGWLGMLFSADDADNKDNSLETDPFACWQPGDTCYEWQANGMLAGVRTPDGRTVTFGYDALGRRVSKRTGDTVHRFGWDGNVVLHEWDIEEADRPKLVTDETGREEYDGTEKPGNLVTWVYDGTSFTPVAKVTDGERYTIVHDYLGTPTQAYDSKGELVWEMLLDVYGKVAECHGDRTLVPFRYQGQYEDGETGLYYNRFRYYSPDMGMYISSDPIGLAGNNPTLYGYVQDVNTWLDIFGLYLRRPYIRKSTRQSVELDADVVDGRFVDANNPDIQIQGGKRRSYSIAEGEYHLGHRPGHEFWREKAKAEAEGLTQQQFNDRMNDPNLYQIEDPSENMSHRHELPKTKTTCK</sequence>
<dbReference type="InterPro" id="IPR036322">
    <property type="entry name" value="WD40_repeat_dom_sf"/>
</dbReference>
<dbReference type="InterPro" id="IPR022385">
    <property type="entry name" value="Rhs_assc_core"/>
</dbReference>
<dbReference type="PANTHER" id="PTHR32305:SF15">
    <property type="entry name" value="PROTEIN RHSA-RELATED"/>
    <property type="match status" value="1"/>
</dbReference>
<dbReference type="InterPro" id="IPR050708">
    <property type="entry name" value="T6SS_VgrG/RHS"/>
</dbReference>
<dbReference type="Pfam" id="PF14410">
    <property type="entry name" value="GH-E"/>
    <property type="match status" value="1"/>
</dbReference>
<evidence type="ECO:0000256" key="1">
    <source>
        <dbReference type="ARBA" id="ARBA00022737"/>
    </source>
</evidence>
<dbReference type="InterPro" id="IPR006530">
    <property type="entry name" value="YD"/>
</dbReference>
<accession>A0AAW8VF68</accession>
<dbReference type="Proteomes" id="UP001266995">
    <property type="component" value="Unassembled WGS sequence"/>
</dbReference>
<dbReference type="InterPro" id="IPR031325">
    <property type="entry name" value="RHS_repeat"/>
</dbReference>
<dbReference type="SUPFAM" id="SSF50978">
    <property type="entry name" value="WD40 repeat-like"/>
    <property type="match status" value="1"/>
</dbReference>
<dbReference type="NCBIfam" id="TIGR01643">
    <property type="entry name" value="YD_repeat_2x"/>
    <property type="match status" value="4"/>
</dbReference>
<dbReference type="Pfam" id="PF05593">
    <property type="entry name" value="RHS_repeat"/>
    <property type="match status" value="1"/>
</dbReference>
<evidence type="ECO:0000313" key="7">
    <source>
        <dbReference type="Proteomes" id="UP001266995"/>
    </source>
</evidence>